<dbReference type="PANTHER" id="PTHR11037">
    <property type="entry name" value="TRANSCRIPTION FACTOR CP2"/>
    <property type="match status" value="1"/>
</dbReference>
<feature type="compositionally biased region" description="Low complexity" evidence="6">
    <location>
        <begin position="639"/>
        <end position="657"/>
    </location>
</feature>
<dbReference type="GO" id="GO:0005634">
    <property type="term" value="C:nucleus"/>
    <property type="evidence" value="ECO:0007669"/>
    <property type="project" value="UniProtKB-SubCell"/>
</dbReference>
<evidence type="ECO:0000256" key="4">
    <source>
        <dbReference type="ARBA" id="ARBA00023163"/>
    </source>
</evidence>
<protein>
    <recommendedName>
        <fullName evidence="7">Grh/CP2 DB domain-containing protein</fullName>
    </recommendedName>
</protein>
<evidence type="ECO:0000256" key="5">
    <source>
        <dbReference type="ARBA" id="ARBA00023242"/>
    </source>
</evidence>
<feature type="region of interest" description="Disordered" evidence="6">
    <location>
        <begin position="220"/>
        <end position="291"/>
    </location>
</feature>
<keyword evidence="2" id="KW-0805">Transcription regulation</keyword>
<feature type="compositionally biased region" description="Polar residues" evidence="6">
    <location>
        <begin position="41"/>
        <end position="52"/>
    </location>
</feature>
<dbReference type="GO" id="GO:0000978">
    <property type="term" value="F:RNA polymerase II cis-regulatory region sequence-specific DNA binding"/>
    <property type="evidence" value="ECO:0007669"/>
    <property type="project" value="TreeGrafter"/>
</dbReference>
<evidence type="ECO:0000256" key="3">
    <source>
        <dbReference type="ARBA" id="ARBA00023125"/>
    </source>
</evidence>
<evidence type="ECO:0000259" key="7">
    <source>
        <dbReference type="PROSITE" id="PS51968"/>
    </source>
</evidence>
<feature type="compositionally biased region" description="Basic and acidic residues" evidence="6">
    <location>
        <begin position="626"/>
        <end position="635"/>
    </location>
</feature>
<dbReference type="GO" id="GO:0001228">
    <property type="term" value="F:DNA-binding transcription activator activity, RNA polymerase II-specific"/>
    <property type="evidence" value="ECO:0007669"/>
    <property type="project" value="TreeGrafter"/>
</dbReference>
<feature type="compositionally biased region" description="Polar residues" evidence="6">
    <location>
        <begin position="281"/>
        <end position="291"/>
    </location>
</feature>
<dbReference type="InterPro" id="IPR057520">
    <property type="entry name" value="GRHL1/CP2_C"/>
</dbReference>
<dbReference type="Proteomes" id="UP001309876">
    <property type="component" value="Unassembled WGS sequence"/>
</dbReference>
<evidence type="ECO:0000256" key="6">
    <source>
        <dbReference type="SAM" id="MobiDB-lite"/>
    </source>
</evidence>
<dbReference type="PROSITE" id="PS51968">
    <property type="entry name" value="GRH_CP2_DB"/>
    <property type="match status" value="1"/>
</dbReference>
<keyword evidence="3" id="KW-0238">DNA-binding</keyword>
<dbReference type="Pfam" id="PF04516">
    <property type="entry name" value="CP2"/>
    <property type="match status" value="1"/>
</dbReference>
<evidence type="ECO:0000256" key="2">
    <source>
        <dbReference type="ARBA" id="ARBA00023015"/>
    </source>
</evidence>
<feature type="region of interest" description="Disordered" evidence="6">
    <location>
        <begin position="1"/>
        <end position="69"/>
    </location>
</feature>
<evidence type="ECO:0000256" key="1">
    <source>
        <dbReference type="ARBA" id="ARBA00004123"/>
    </source>
</evidence>
<gene>
    <name evidence="8" type="ORF">LTR05_007195</name>
</gene>
<comment type="subcellular location">
    <subcellularLocation>
        <location evidence="1">Nucleus</location>
    </subcellularLocation>
</comment>
<evidence type="ECO:0000313" key="8">
    <source>
        <dbReference type="EMBL" id="KAK5082053.1"/>
    </source>
</evidence>
<dbReference type="EMBL" id="JAVRRJ010000008">
    <property type="protein sequence ID" value="KAK5082053.1"/>
    <property type="molecule type" value="Genomic_DNA"/>
</dbReference>
<dbReference type="PANTHER" id="PTHR11037:SF20">
    <property type="entry name" value="PROTEIN GRAINYHEAD"/>
    <property type="match status" value="1"/>
</dbReference>
<feature type="domain" description="Grh/CP2 DB" evidence="7">
    <location>
        <begin position="311"/>
        <end position="564"/>
    </location>
</feature>
<dbReference type="InterPro" id="IPR040167">
    <property type="entry name" value="TF_CP2-like"/>
</dbReference>
<comment type="caution">
    <text evidence="8">The sequence shown here is derived from an EMBL/GenBank/DDBJ whole genome shotgun (WGS) entry which is preliminary data.</text>
</comment>
<keyword evidence="4" id="KW-0804">Transcription</keyword>
<evidence type="ECO:0000313" key="9">
    <source>
        <dbReference type="Proteomes" id="UP001309876"/>
    </source>
</evidence>
<keyword evidence="9" id="KW-1185">Reference proteome</keyword>
<feature type="compositionally biased region" description="Acidic residues" evidence="6">
    <location>
        <begin position="672"/>
        <end position="681"/>
    </location>
</feature>
<accession>A0AAN7SUW5</accession>
<sequence length="866" mass="95541">MFANRRSSQKPDEGLYAAFRQTFPEVGPGTSSAGTGPGVPVTSQLGTSSIDDSNIVDPPDIHSSSLPAFPSHGQHIAVMASSHEHSPFATQTDRPAITDDYFSRPNFDNVADAPKGTGTTPKPFTDQWRLTPSLLDPSSYAFSAFANQPPGYYTPTPGGFNTLWHSSAAGDLHTPGALGLNTPLSLPQSMHAFHASDQNLQYTHYNPQLLHPQQAFQDPFHAQSHHHHLQQQQQHQNFPHPGNYIGLQHEDSGYAAIDDSSKNPTPNQEVQPGLAPPPIQQHDSGVSVSGYTSGEKFVQSMQPLSSPDNMSRFRFHTTLNAPTAMVRNSDEIPVTYLNKGQAYTMSVYDTNPPTSTQNLRYRTYVRVSFEDEQQRAKSGACWQLWREGRGSNEAHQRGGKLLAVEYVDPNQGGDDTTRKPQIELERASFDGFVVNWHPNDRTNGVADCSISVRFNFLSTDFSHSKGVKGIPVRLCSKTELLTTLPEKSTNEPEVCFAKVKLFRDHGAERKLSNDIAHVKKSIEKLKQQIAQAEAGVGNVGKKKRSGSMAKGASSRSRTQKHKRSWSADSDAEGGRLSAEEDLHMKLVGLQDMFSSTRPMSVLYLKGDPEDDPDLFPVKLAGGDAPRPIERAKTWESRQSGSDSPISGPGSPTPSSVSLTPKRKFSELQQSVIEEEEEEEEPEEKKTAKARSASPERPAKMIKREVDLGRQDLYALDVDSTYDPPPERPVKPGKKSNSVRGNSANMQLVACFYVKDKEATIPYYRAVYLARRTVEDLIHCISEKFGIDPNRITRVTHVNSKGLQIIVDEDVVREMQEGQDMIVEFAPAKSEVIDKHGSDPLLSAGIDGDSPPPNTTIPDPLEMWLNY</sequence>
<organism evidence="8 9">
    <name type="scientific">Lithohypha guttulata</name>
    <dbReference type="NCBI Taxonomy" id="1690604"/>
    <lineage>
        <taxon>Eukaryota</taxon>
        <taxon>Fungi</taxon>
        <taxon>Dikarya</taxon>
        <taxon>Ascomycota</taxon>
        <taxon>Pezizomycotina</taxon>
        <taxon>Eurotiomycetes</taxon>
        <taxon>Chaetothyriomycetidae</taxon>
        <taxon>Chaetothyriales</taxon>
        <taxon>Trichomeriaceae</taxon>
        <taxon>Lithohypha</taxon>
    </lineage>
</organism>
<dbReference type="Pfam" id="PF25416">
    <property type="entry name" value="GRHL1_C"/>
    <property type="match status" value="1"/>
</dbReference>
<feature type="compositionally biased region" description="Basic and acidic residues" evidence="6">
    <location>
        <begin position="696"/>
        <end position="709"/>
    </location>
</feature>
<name>A0AAN7SUW5_9EURO</name>
<dbReference type="AlphaFoldDB" id="A0AAN7SUW5"/>
<dbReference type="InterPro" id="IPR007604">
    <property type="entry name" value="CP2"/>
</dbReference>
<feature type="region of interest" description="Disordered" evidence="6">
    <location>
        <begin position="604"/>
        <end position="739"/>
    </location>
</feature>
<proteinExistence type="predicted"/>
<feature type="region of interest" description="Disordered" evidence="6">
    <location>
        <begin position="535"/>
        <end position="574"/>
    </location>
</feature>
<keyword evidence="5" id="KW-0539">Nucleus</keyword>
<reference evidence="8 9" key="1">
    <citation type="submission" date="2023-08" db="EMBL/GenBank/DDBJ databases">
        <title>Black Yeasts Isolated from many extreme environments.</title>
        <authorList>
            <person name="Coleine C."/>
            <person name="Stajich J.E."/>
            <person name="Selbmann L."/>
        </authorList>
    </citation>
    <scope>NUCLEOTIDE SEQUENCE [LARGE SCALE GENOMIC DNA]</scope>
    <source>
        <strain evidence="8 9">CCFEE 5910</strain>
    </source>
</reference>